<evidence type="ECO:0000256" key="7">
    <source>
        <dbReference type="ARBA" id="ARBA00022958"/>
    </source>
</evidence>
<evidence type="ECO:0000256" key="11">
    <source>
        <dbReference type="ARBA" id="ARBA00023303"/>
    </source>
</evidence>
<proteinExistence type="inferred from homology"/>
<evidence type="ECO:0000313" key="14">
    <source>
        <dbReference type="EMBL" id="TGD21560.1"/>
    </source>
</evidence>
<dbReference type="AlphaFoldDB" id="A0A4Z0JH04"/>
<evidence type="ECO:0000256" key="6">
    <source>
        <dbReference type="ARBA" id="ARBA00022826"/>
    </source>
</evidence>
<feature type="transmembrane region" description="Helical" evidence="13">
    <location>
        <begin position="75"/>
        <end position="95"/>
    </location>
</feature>
<feature type="transmembrane region" description="Helical" evidence="13">
    <location>
        <begin position="7"/>
        <end position="23"/>
    </location>
</feature>
<evidence type="ECO:0000256" key="13">
    <source>
        <dbReference type="SAM" id="Phobius"/>
    </source>
</evidence>
<dbReference type="RefSeq" id="WP_135374236.1">
    <property type="nucleotide sequence ID" value="NZ_RKLY01000035.1"/>
</dbReference>
<evidence type="ECO:0000256" key="10">
    <source>
        <dbReference type="ARBA" id="ARBA00023136"/>
    </source>
</evidence>
<dbReference type="EMBL" id="RKLY01000035">
    <property type="protein sequence ID" value="TGD21560.1"/>
    <property type="molecule type" value="Genomic_DNA"/>
</dbReference>
<gene>
    <name evidence="14" type="ORF">EGT49_10930</name>
</gene>
<evidence type="ECO:0000256" key="4">
    <source>
        <dbReference type="ARBA" id="ARBA00022538"/>
    </source>
</evidence>
<comment type="subcellular location">
    <subcellularLocation>
        <location evidence="1">Membrane</location>
        <topology evidence="1">Multi-pass membrane protein</topology>
    </subcellularLocation>
</comment>
<name>A0A4Z0JH04_9LACO</name>
<keyword evidence="15" id="KW-1185">Reference proteome</keyword>
<dbReference type="GO" id="GO:0016020">
    <property type="term" value="C:membrane"/>
    <property type="evidence" value="ECO:0007669"/>
    <property type="project" value="UniProtKB-SubCell"/>
</dbReference>
<accession>A0A4Z0JH04</accession>
<organism evidence="14 15">
    <name type="scientific">Companilactobacillus suantsaicola</name>
    <dbReference type="NCBI Taxonomy" id="2487723"/>
    <lineage>
        <taxon>Bacteria</taxon>
        <taxon>Bacillati</taxon>
        <taxon>Bacillota</taxon>
        <taxon>Bacilli</taxon>
        <taxon>Lactobacillales</taxon>
        <taxon>Lactobacillaceae</taxon>
        <taxon>Companilactobacillus</taxon>
    </lineage>
</organism>
<keyword evidence="11" id="KW-0407">Ion channel</keyword>
<protein>
    <submittedName>
        <fullName evidence="14">DUF1211 domain-containing protein</fullName>
    </submittedName>
</protein>
<dbReference type="GO" id="GO:0005267">
    <property type="term" value="F:potassium channel activity"/>
    <property type="evidence" value="ECO:0007669"/>
    <property type="project" value="UniProtKB-KW"/>
</dbReference>
<evidence type="ECO:0000256" key="2">
    <source>
        <dbReference type="ARBA" id="ARBA00006920"/>
    </source>
</evidence>
<sequence>MNKSRVEAFTDAIVAIIMTIMVLELKTPEGSTFQSFLNEKTYFIAYLISFFLIATTWYNHHYLFTNSNWISKRAFWANCVWLFLMSLTPVSTAWISKFPRSLSAAYLYFILYTLWGLAFEILLSTLIKDNPTQASRLKLMRSRGKNIFEISSFVIGLILIYFIPYASFVVLAVDILVWIIFTPKNSDRITTK</sequence>
<comment type="caution">
    <text evidence="14">The sequence shown here is derived from an EMBL/GenBank/DDBJ whole genome shotgun (WGS) entry which is preliminary data.</text>
</comment>
<evidence type="ECO:0000256" key="3">
    <source>
        <dbReference type="ARBA" id="ARBA00022448"/>
    </source>
</evidence>
<keyword evidence="4" id="KW-0633">Potassium transport</keyword>
<dbReference type="Proteomes" id="UP000298021">
    <property type="component" value="Unassembled WGS sequence"/>
</dbReference>
<comment type="catalytic activity">
    <reaction evidence="12">
        <text>K(+)(in) = K(+)(out)</text>
        <dbReference type="Rhea" id="RHEA:29463"/>
        <dbReference type="ChEBI" id="CHEBI:29103"/>
    </reaction>
</comment>
<keyword evidence="6" id="KW-0631">Potassium channel</keyword>
<comment type="similarity">
    <text evidence="2">Belongs to the TMEM175 family.</text>
</comment>
<evidence type="ECO:0000256" key="1">
    <source>
        <dbReference type="ARBA" id="ARBA00004141"/>
    </source>
</evidence>
<feature type="transmembrane region" description="Helical" evidence="13">
    <location>
        <begin position="107"/>
        <end position="127"/>
    </location>
</feature>
<keyword evidence="7" id="KW-0630">Potassium</keyword>
<keyword evidence="3" id="KW-0813">Transport</keyword>
<keyword evidence="9" id="KW-0406">Ion transport</keyword>
<keyword evidence="5 13" id="KW-0812">Transmembrane</keyword>
<feature type="transmembrane region" description="Helical" evidence="13">
    <location>
        <begin position="148"/>
        <end position="181"/>
    </location>
</feature>
<keyword evidence="8 13" id="KW-1133">Transmembrane helix</keyword>
<dbReference type="GO" id="GO:0015252">
    <property type="term" value="F:proton channel activity"/>
    <property type="evidence" value="ECO:0007669"/>
    <property type="project" value="InterPro"/>
</dbReference>
<evidence type="ECO:0000313" key="15">
    <source>
        <dbReference type="Proteomes" id="UP000298021"/>
    </source>
</evidence>
<reference evidence="14 15" key="1">
    <citation type="submission" date="2018-10" db="EMBL/GenBank/DDBJ databases">
        <title>Lactobacillus sp. R7 and Lactobacillus sp. R19 isolated from fermented mustard green product of Taiwan.</title>
        <authorList>
            <person name="Lin S.-T."/>
        </authorList>
    </citation>
    <scope>NUCLEOTIDE SEQUENCE [LARGE SCALE GENOMIC DNA]</scope>
    <source>
        <strain evidence="14 15">BCRC 81127</strain>
    </source>
</reference>
<dbReference type="Pfam" id="PF06736">
    <property type="entry name" value="TMEM175"/>
    <property type="match status" value="1"/>
</dbReference>
<keyword evidence="10 13" id="KW-0472">Membrane</keyword>
<evidence type="ECO:0000256" key="12">
    <source>
        <dbReference type="ARBA" id="ARBA00034430"/>
    </source>
</evidence>
<evidence type="ECO:0000256" key="5">
    <source>
        <dbReference type="ARBA" id="ARBA00022692"/>
    </source>
</evidence>
<dbReference type="InterPro" id="IPR010617">
    <property type="entry name" value="TMEM175-like"/>
</dbReference>
<feature type="transmembrane region" description="Helical" evidence="13">
    <location>
        <begin position="43"/>
        <end position="63"/>
    </location>
</feature>
<evidence type="ECO:0000256" key="8">
    <source>
        <dbReference type="ARBA" id="ARBA00022989"/>
    </source>
</evidence>
<dbReference type="OrthoDB" id="7626281at2"/>
<evidence type="ECO:0000256" key="9">
    <source>
        <dbReference type="ARBA" id="ARBA00023065"/>
    </source>
</evidence>